<comment type="caution">
    <text evidence="3">The sequence shown here is derived from an EMBL/GenBank/DDBJ whole genome shotgun (WGS) entry which is preliminary data.</text>
</comment>
<protein>
    <submittedName>
        <fullName evidence="3">CotH protein</fullName>
    </submittedName>
</protein>
<dbReference type="EMBL" id="SJPQ01000002">
    <property type="protein sequence ID" value="TWT89009.1"/>
    <property type="molecule type" value="Genomic_DNA"/>
</dbReference>
<feature type="compositionally biased region" description="Pro residues" evidence="1">
    <location>
        <begin position="403"/>
        <end position="421"/>
    </location>
</feature>
<feature type="signal peptide" evidence="2">
    <location>
        <begin position="1"/>
        <end position="22"/>
    </location>
</feature>
<dbReference type="InterPro" id="IPR014867">
    <property type="entry name" value="Spore_coat_CotH_CotH2/3/7"/>
</dbReference>
<feature type="region of interest" description="Disordered" evidence="1">
    <location>
        <begin position="379"/>
        <end position="454"/>
    </location>
</feature>
<name>A0A5C5ZNI3_9BACT</name>
<keyword evidence="2" id="KW-0732">Signal</keyword>
<dbReference type="PANTHER" id="PTHR40050">
    <property type="entry name" value="INNER SPORE COAT PROTEIN H"/>
    <property type="match status" value="1"/>
</dbReference>
<feature type="compositionally biased region" description="Gly residues" evidence="1">
    <location>
        <begin position="387"/>
        <end position="402"/>
    </location>
</feature>
<evidence type="ECO:0000256" key="1">
    <source>
        <dbReference type="SAM" id="MobiDB-lite"/>
    </source>
</evidence>
<evidence type="ECO:0000313" key="3">
    <source>
        <dbReference type="EMBL" id="TWT89009.1"/>
    </source>
</evidence>
<reference evidence="3 4" key="1">
    <citation type="submission" date="2019-02" db="EMBL/GenBank/DDBJ databases">
        <title>Deep-cultivation of Planctomycetes and their phenomic and genomic characterization uncovers novel biology.</title>
        <authorList>
            <person name="Wiegand S."/>
            <person name="Jogler M."/>
            <person name="Boedeker C."/>
            <person name="Pinto D."/>
            <person name="Vollmers J."/>
            <person name="Rivas-Marin E."/>
            <person name="Kohn T."/>
            <person name="Peeters S.H."/>
            <person name="Heuer A."/>
            <person name="Rast P."/>
            <person name="Oberbeckmann S."/>
            <person name="Bunk B."/>
            <person name="Jeske O."/>
            <person name="Meyerdierks A."/>
            <person name="Storesund J.E."/>
            <person name="Kallscheuer N."/>
            <person name="Luecker S."/>
            <person name="Lage O.M."/>
            <person name="Pohl T."/>
            <person name="Merkel B.J."/>
            <person name="Hornburger P."/>
            <person name="Mueller R.-W."/>
            <person name="Bruemmer F."/>
            <person name="Labrenz M."/>
            <person name="Spormann A.M."/>
            <person name="Op Den Camp H."/>
            <person name="Overmann J."/>
            <person name="Amann R."/>
            <person name="Jetten M.S.M."/>
            <person name="Mascher T."/>
            <person name="Medema M.H."/>
            <person name="Devos D.P."/>
            <person name="Kaster A.-K."/>
            <person name="Ovreas L."/>
            <person name="Rohde M."/>
            <person name="Galperin M.Y."/>
            <person name="Jogler C."/>
        </authorList>
    </citation>
    <scope>NUCLEOTIDE SEQUENCE [LARGE SCALE GENOMIC DNA]</scope>
    <source>
        <strain evidence="3 4">Mal64</strain>
    </source>
</reference>
<feature type="region of interest" description="Disordered" evidence="1">
    <location>
        <begin position="64"/>
        <end position="109"/>
    </location>
</feature>
<dbReference type="OrthoDB" id="3235126at2"/>
<dbReference type="PANTHER" id="PTHR40050:SF1">
    <property type="entry name" value="INNER SPORE COAT PROTEIN H"/>
    <property type="match status" value="1"/>
</dbReference>
<dbReference type="Pfam" id="PF08757">
    <property type="entry name" value="CotH"/>
    <property type="match status" value="2"/>
</dbReference>
<gene>
    <name evidence="3" type="ORF">Mal64_25000</name>
</gene>
<dbReference type="AlphaFoldDB" id="A0A5C5ZNI3"/>
<keyword evidence="4" id="KW-1185">Reference proteome</keyword>
<organism evidence="3 4">
    <name type="scientific">Pseudobythopirellula maris</name>
    <dbReference type="NCBI Taxonomy" id="2527991"/>
    <lineage>
        <taxon>Bacteria</taxon>
        <taxon>Pseudomonadati</taxon>
        <taxon>Planctomycetota</taxon>
        <taxon>Planctomycetia</taxon>
        <taxon>Pirellulales</taxon>
        <taxon>Lacipirellulaceae</taxon>
        <taxon>Pseudobythopirellula</taxon>
    </lineage>
</organism>
<evidence type="ECO:0000313" key="4">
    <source>
        <dbReference type="Proteomes" id="UP000315440"/>
    </source>
</evidence>
<accession>A0A5C5ZNI3</accession>
<sequence precursor="true">MKRLVYALTFTVLLLAAYRAHTQPPRDGRVGPPGGEEIELLDDFDADGDGVLGASERRAARLWLGDPQQQRGGRRGFGPPGGFRGRNNREAPSPGARLRPDGVPHYPDAPLYDPDVLRTLFLDFEHDGEPNAWQEELADFKGTDVDVPATLTVDGVAYPGVGVHFRGASSYMMVPDGYKKSLNVSLDHTDEDQRLGGYKTLNLLNCNGDPSMMSAALYAEIARDRVAVPKVNFVEVVVGGESWGVFANVQQFDKIFLRENYGSSKGTRWKVPGSPRGDGGLRYLGEGLAPYESRFEMKSNDGEKAWRALIELCRVLNETPRDRLEQELGPLLDIDEALRFLALDVALVNSDGYWTRASDYNLFRDAEGQFHLIPHDTNEALRASHGPPGGGPGGPGGFGPPAGFGPPPGFGPPEGFGPPPNGAADGPPEQEGRRRGRRGGGERGGFGPHGGVDLDPLVVVDEERMPLRSRLLAVPSLREKYLGYVQEIARDALDWDHLGPRVEHYRELIRPAVERDTRKLTTTEAFLAATSPARDAEDSLRAFAEGRRRYLLEYKPPAP</sequence>
<feature type="compositionally biased region" description="Gly residues" evidence="1">
    <location>
        <begin position="75"/>
        <end position="84"/>
    </location>
</feature>
<feature type="chain" id="PRO_5022929445" evidence="2">
    <location>
        <begin position="23"/>
        <end position="559"/>
    </location>
</feature>
<dbReference type="Proteomes" id="UP000315440">
    <property type="component" value="Unassembled WGS sequence"/>
</dbReference>
<dbReference type="RefSeq" id="WP_146400547.1">
    <property type="nucleotide sequence ID" value="NZ_SJPQ01000002.1"/>
</dbReference>
<evidence type="ECO:0000256" key="2">
    <source>
        <dbReference type="SAM" id="SignalP"/>
    </source>
</evidence>
<proteinExistence type="predicted"/>